<evidence type="ECO:0000313" key="4">
    <source>
        <dbReference type="Proteomes" id="UP001432166"/>
    </source>
</evidence>
<feature type="transmembrane region" description="Helical" evidence="2">
    <location>
        <begin position="171"/>
        <end position="189"/>
    </location>
</feature>
<proteinExistence type="predicted"/>
<feature type="transmembrane region" description="Helical" evidence="2">
    <location>
        <begin position="788"/>
        <end position="808"/>
    </location>
</feature>
<dbReference type="NCBIfam" id="NF047321">
    <property type="entry name" value="SCO7613_CTERM"/>
    <property type="match status" value="1"/>
</dbReference>
<feature type="region of interest" description="Disordered" evidence="1">
    <location>
        <begin position="56"/>
        <end position="79"/>
    </location>
</feature>
<feature type="transmembrane region" description="Helical" evidence="2">
    <location>
        <begin position="443"/>
        <end position="463"/>
    </location>
</feature>
<feature type="transmembrane region" description="Helical" evidence="2">
    <location>
        <begin position="469"/>
        <end position="492"/>
    </location>
</feature>
<feature type="transmembrane region" description="Helical" evidence="2">
    <location>
        <begin position="146"/>
        <end position="165"/>
    </location>
</feature>
<feature type="transmembrane region" description="Helical" evidence="2">
    <location>
        <begin position="531"/>
        <end position="550"/>
    </location>
</feature>
<feature type="transmembrane region" description="Helical" evidence="2">
    <location>
        <begin position="306"/>
        <end position="326"/>
    </location>
</feature>
<keyword evidence="4" id="KW-1185">Reference proteome</keyword>
<gene>
    <name evidence="3" type="ORF">OG288_34460</name>
</gene>
<accession>A0ABZ1JMX2</accession>
<keyword evidence="2" id="KW-1133">Transmembrane helix</keyword>
<name>A0ABZ1JMX2_9ACTN</name>
<feature type="transmembrane region" description="Helical" evidence="2">
    <location>
        <begin position="562"/>
        <end position="581"/>
    </location>
</feature>
<feature type="transmembrane region" description="Helical" evidence="2">
    <location>
        <begin position="361"/>
        <end position="386"/>
    </location>
</feature>
<sequence length="826" mass="84225">MPWHVTRTTLRGMTNIPPPAEELRILDHELWQLDARRAQLLARRTWLLDVLRSAGPQTAPAHGPATWPPRGPRPPRPEATAPGVQNVLLVLGGVLLTIAAIAFTLVSWGDMGIAGRAAVLGVVTTAALAAPVPLLKRGLRSTAESVAGLGLALTVLDAYALHEVALSSLDGTGYAATAAALLAALWTAYGRVLGDLRLPLPAAVVATQLPLLLWAVAADAGDHTITAALLVTAALDAAVALTTPVRPVRIVAAAGAYGTGALGVLAAGLLTWDAPGPSAAARAAALLALAAAIALGAAWRAPEARAALGLASAGGLLAVAAAGGVLRSALPGVWTVPACLACAIALLPVRGTWLPEAVRRGLFLASTAVQALAVAWTLPLVALVLLGPADWAARVWSGTPSDAREAVTVSAPWMSGTESAPLVLTAVAAVLALTFRGGPPRPFALSGALLLAWSTALILPAITQLPYPAALLVHGATTVATLTAASYTSATGDGDCTTPEGRRASLLPATALCLTLLGSLQLVALSLASEAATLTVLGSLTAVFASAAVLPRWKHPHVRAVTTAAALAYATALACATGASLDWRPQHIALLVLVVPAVAAVLAPRLGDRTTTVSAEITGAVAGLLAIGLATADLPVLALVLALCGVIAAGTAVRADRRRVGHAAAALFVLATWVRLAAWEVGAPEAYTLPVTVPALLLGYVRRSRDAEASSWTAYGPGLSVTLLPSLLAVWGDANWLRPLLLGAAALAVTLVGVRHRLRAPLILGGATLLLTALHELAPYIAQAMGAVPRWAPPALAGLLLLTLGATYEQRLRDARRLRDTLSKLR</sequence>
<feature type="transmembrane region" description="Helical" evidence="2">
    <location>
        <begin position="332"/>
        <end position="349"/>
    </location>
</feature>
<feature type="transmembrane region" description="Helical" evidence="2">
    <location>
        <begin position="613"/>
        <end position="630"/>
    </location>
</feature>
<feature type="transmembrane region" description="Helical" evidence="2">
    <location>
        <begin position="86"/>
        <end position="107"/>
    </location>
</feature>
<dbReference type="InterPro" id="IPR058062">
    <property type="entry name" value="SCO7613_C"/>
</dbReference>
<feature type="transmembrane region" description="Helical" evidence="2">
    <location>
        <begin position="419"/>
        <end position="436"/>
    </location>
</feature>
<feature type="transmembrane region" description="Helical" evidence="2">
    <location>
        <begin position="223"/>
        <end position="243"/>
    </location>
</feature>
<feature type="transmembrane region" description="Helical" evidence="2">
    <location>
        <begin position="250"/>
        <end position="272"/>
    </location>
</feature>
<evidence type="ECO:0008006" key="5">
    <source>
        <dbReference type="Google" id="ProtNLM"/>
    </source>
</evidence>
<feature type="transmembrane region" description="Helical" evidence="2">
    <location>
        <begin position="737"/>
        <end position="754"/>
    </location>
</feature>
<keyword evidence="2" id="KW-0472">Membrane</keyword>
<organism evidence="3 4">
    <name type="scientific">Streptomyces tauricus</name>
    <dbReference type="NCBI Taxonomy" id="68274"/>
    <lineage>
        <taxon>Bacteria</taxon>
        <taxon>Bacillati</taxon>
        <taxon>Actinomycetota</taxon>
        <taxon>Actinomycetes</taxon>
        <taxon>Kitasatosporales</taxon>
        <taxon>Streptomycetaceae</taxon>
        <taxon>Streptomyces</taxon>
        <taxon>Streptomyces aurantiacus group</taxon>
    </lineage>
</organism>
<feature type="transmembrane region" description="Helical" evidence="2">
    <location>
        <begin position="504"/>
        <end position="525"/>
    </location>
</feature>
<feature type="transmembrane region" description="Helical" evidence="2">
    <location>
        <begin position="113"/>
        <end position="134"/>
    </location>
</feature>
<feature type="transmembrane region" description="Helical" evidence="2">
    <location>
        <begin position="660"/>
        <end position="678"/>
    </location>
</feature>
<evidence type="ECO:0000256" key="2">
    <source>
        <dbReference type="SAM" id="Phobius"/>
    </source>
</evidence>
<feature type="transmembrane region" description="Helical" evidence="2">
    <location>
        <begin position="761"/>
        <end position="782"/>
    </location>
</feature>
<evidence type="ECO:0000313" key="3">
    <source>
        <dbReference type="EMBL" id="WTP52969.1"/>
    </source>
</evidence>
<keyword evidence="2" id="KW-0812">Transmembrane</keyword>
<feature type="transmembrane region" description="Helical" evidence="2">
    <location>
        <begin position="278"/>
        <end position="299"/>
    </location>
</feature>
<feature type="transmembrane region" description="Helical" evidence="2">
    <location>
        <begin position="636"/>
        <end position="653"/>
    </location>
</feature>
<feature type="transmembrane region" description="Helical" evidence="2">
    <location>
        <begin position="196"/>
        <end position="217"/>
    </location>
</feature>
<protein>
    <recommendedName>
        <fullName evidence="5">Integral membrane protein</fullName>
    </recommendedName>
</protein>
<dbReference type="Proteomes" id="UP001432166">
    <property type="component" value="Chromosome"/>
</dbReference>
<reference evidence="3" key="1">
    <citation type="submission" date="2022-10" db="EMBL/GenBank/DDBJ databases">
        <title>The complete genomes of actinobacterial strains from the NBC collection.</title>
        <authorList>
            <person name="Joergensen T.S."/>
            <person name="Alvarez Arevalo M."/>
            <person name="Sterndorff E.B."/>
            <person name="Faurdal D."/>
            <person name="Vuksanovic O."/>
            <person name="Mourched A.-S."/>
            <person name="Charusanti P."/>
            <person name="Shaw S."/>
            <person name="Blin K."/>
            <person name="Weber T."/>
        </authorList>
    </citation>
    <scope>NUCLEOTIDE SEQUENCE</scope>
    <source>
        <strain evidence="3">NBC_00189</strain>
    </source>
</reference>
<feature type="transmembrane region" description="Helical" evidence="2">
    <location>
        <begin position="587"/>
        <end position="606"/>
    </location>
</feature>
<evidence type="ECO:0000256" key="1">
    <source>
        <dbReference type="SAM" id="MobiDB-lite"/>
    </source>
</evidence>
<dbReference type="EMBL" id="CP108133">
    <property type="protein sequence ID" value="WTP52969.1"/>
    <property type="molecule type" value="Genomic_DNA"/>
</dbReference>